<feature type="binding site" evidence="13">
    <location>
        <begin position="250"/>
        <end position="256"/>
    </location>
    <ligand>
        <name>S-adenosyl-L-methionine</name>
        <dbReference type="ChEBI" id="CHEBI:59789"/>
    </ligand>
</feature>
<evidence type="ECO:0000256" key="8">
    <source>
        <dbReference type="ARBA" id="ARBA00022691"/>
    </source>
</evidence>
<evidence type="ECO:0000256" key="12">
    <source>
        <dbReference type="ARBA" id="ARBA00047283"/>
    </source>
</evidence>
<dbReference type="RefSeq" id="WP_347307620.1">
    <property type="nucleotide sequence ID" value="NZ_JBAJEX010000002.1"/>
</dbReference>
<dbReference type="InterPro" id="IPR029063">
    <property type="entry name" value="SAM-dependent_MTases_sf"/>
</dbReference>
<dbReference type="Gene3D" id="3.30.70.1170">
    <property type="entry name" value="Sun protein, domain 3"/>
    <property type="match status" value="1"/>
</dbReference>
<gene>
    <name evidence="15" type="primary">rsmB</name>
    <name evidence="15" type="ORF">V6E02_04790</name>
</gene>
<evidence type="ECO:0000256" key="5">
    <source>
        <dbReference type="ARBA" id="ARBA00022552"/>
    </source>
</evidence>
<feature type="binding site" evidence="13">
    <location>
        <position position="317"/>
    </location>
    <ligand>
        <name>S-adenosyl-L-methionine</name>
        <dbReference type="ChEBI" id="CHEBI:59789"/>
    </ligand>
</feature>
<dbReference type="EC" id="2.1.1.176" evidence="3"/>
<dbReference type="Pfam" id="PF01029">
    <property type="entry name" value="NusB"/>
    <property type="match status" value="1"/>
</dbReference>
<evidence type="ECO:0000256" key="10">
    <source>
        <dbReference type="ARBA" id="ARBA00030399"/>
    </source>
</evidence>
<evidence type="ECO:0000313" key="15">
    <source>
        <dbReference type="EMBL" id="MEO1766522.1"/>
    </source>
</evidence>
<evidence type="ECO:0000256" key="1">
    <source>
        <dbReference type="ARBA" id="ARBA00002724"/>
    </source>
</evidence>
<sequence length="425" mass="46645">MAQPEPQALAARAVAQVAAGRSLSDALPQVLEQALPARLRAAAQDLSYGTLRHYGRLKAHLEALAPRPVADPLVRALVLVGLFQLLQQRAPAHAVVHQTVEATRSLDRGWAAAFVNGVLRNYLRQQQALEARAKRRDTARFSYPRWWINRLRRQYPDTYRRILEAGLTHPPMTLRVNLRRIDRQVYQERLAAAGIVSRPLGLAALVLAEPVGVKALPGFAEGLVSVQDAGAQLAAEFLDLAPGLRVLDACAAPGGKTAHILETADVELLALDRDPSRLARVEDNLARLGLMAEVRAGDAGTPQDWWDGRPFHRILADVPCSASGVVRRHPDSKWLRRDTDIPALAAQQGRILDALWRLLAPGGKLLYATCSLFAEENLRVVQAFLTRRPDARLHPLPGHPEGFVQLLPDADHDGFFYALLAKPGA</sequence>
<dbReference type="InterPro" id="IPR035926">
    <property type="entry name" value="NusB-like_sf"/>
</dbReference>
<evidence type="ECO:0000256" key="6">
    <source>
        <dbReference type="ARBA" id="ARBA00022603"/>
    </source>
</evidence>
<dbReference type="Gene3D" id="1.10.940.10">
    <property type="entry name" value="NusB-like"/>
    <property type="match status" value="1"/>
</dbReference>
<evidence type="ECO:0000313" key="16">
    <source>
        <dbReference type="Proteomes" id="UP001482231"/>
    </source>
</evidence>
<keyword evidence="9 13" id="KW-0694">RNA-binding</keyword>
<dbReference type="Pfam" id="PF22458">
    <property type="entry name" value="RsmF-B_ferredox"/>
    <property type="match status" value="1"/>
</dbReference>
<dbReference type="PANTHER" id="PTHR22807">
    <property type="entry name" value="NOP2 YEAST -RELATED NOL1/NOP2/FMU SUN DOMAIN-CONTAINING"/>
    <property type="match status" value="1"/>
</dbReference>
<dbReference type="PRINTS" id="PR02008">
    <property type="entry name" value="RCMTFAMILY"/>
</dbReference>
<keyword evidence="4" id="KW-0963">Cytoplasm</keyword>
<dbReference type="PANTHER" id="PTHR22807:SF61">
    <property type="entry name" value="NOL1_NOP2_SUN FAMILY PROTEIN _ ANTITERMINATION NUSB DOMAIN-CONTAINING PROTEIN"/>
    <property type="match status" value="1"/>
</dbReference>
<dbReference type="NCBIfam" id="TIGR00563">
    <property type="entry name" value="rsmB"/>
    <property type="match status" value="1"/>
</dbReference>
<dbReference type="SUPFAM" id="SSF48013">
    <property type="entry name" value="NusB-like"/>
    <property type="match status" value="1"/>
</dbReference>
<dbReference type="Gene3D" id="3.40.50.150">
    <property type="entry name" value="Vaccinia Virus protein VP39"/>
    <property type="match status" value="1"/>
</dbReference>
<dbReference type="Pfam" id="PF01189">
    <property type="entry name" value="Methyltr_RsmB-F"/>
    <property type="match status" value="1"/>
</dbReference>
<evidence type="ECO:0000256" key="7">
    <source>
        <dbReference type="ARBA" id="ARBA00022679"/>
    </source>
</evidence>
<keyword evidence="7 13" id="KW-0808">Transferase</keyword>
<dbReference type="EMBL" id="JBAJEX010000002">
    <property type="protein sequence ID" value="MEO1766522.1"/>
    <property type="molecule type" value="Genomic_DNA"/>
</dbReference>
<evidence type="ECO:0000256" key="9">
    <source>
        <dbReference type="ARBA" id="ARBA00022884"/>
    </source>
</evidence>
<evidence type="ECO:0000256" key="3">
    <source>
        <dbReference type="ARBA" id="ARBA00012140"/>
    </source>
</evidence>
<dbReference type="Gene3D" id="1.10.287.730">
    <property type="entry name" value="Helix hairpin bin"/>
    <property type="match status" value="1"/>
</dbReference>
<comment type="subcellular location">
    <subcellularLocation>
        <location evidence="2">Cytoplasm</location>
    </subcellularLocation>
</comment>
<comment type="similarity">
    <text evidence="13">Belongs to the class I-like SAM-binding methyltransferase superfamily. RsmB/NOP family.</text>
</comment>
<dbReference type="PROSITE" id="PS51686">
    <property type="entry name" value="SAM_MT_RSMB_NOP"/>
    <property type="match status" value="1"/>
</dbReference>
<dbReference type="GO" id="GO:0008168">
    <property type="term" value="F:methyltransferase activity"/>
    <property type="evidence" value="ECO:0007669"/>
    <property type="project" value="UniProtKB-KW"/>
</dbReference>
<feature type="active site" description="Nucleophile" evidence="13">
    <location>
        <position position="370"/>
    </location>
</feature>
<comment type="function">
    <text evidence="1">Specifically methylates the cytosine at position 967 (m5C967) of 16S rRNA.</text>
</comment>
<dbReference type="CDD" id="cd02440">
    <property type="entry name" value="AdoMet_MTases"/>
    <property type="match status" value="1"/>
</dbReference>
<dbReference type="Proteomes" id="UP001482231">
    <property type="component" value="Unassembled WGS sequence"/>
</dbReference>
<dbReference type="NCBIfam" id="NF008149">
    <property type="entry name" value="PRK10901.1"/>
    <property type="match status" value="1"/>
</dbReference>
<name>A0ABV0EGM4_9BURK</name>
<evidence type="ECO:0000256" key="4">
    <source>
        <dbReference type="ARBA" id="ARBA00022490"/>
    </source>
</evidence>
<keyword evidence="16" id="KW-1185">Reference proteome</keyword>
<organism evidence="15 16">
    <name type="scientific">Thiobacter aerophilum</name>
    <dbReference type="NCBI Taxonomy" id="3121275"/>
    <lineage>
        <taxon>Bacteria</taxon>
        <taxon>Pseudomonadati</taxon>
        <taxon>Pseudomonadota</taxon>
        <taxon>Betaproteobacteria</taxon>
        <taxon>Burkholderiales</taxon>
        <taxon>Thiobacteraceae</taxon>
        <taxon>Thiobacter</taxon>
    </lineage>
</organism>
<feature type="binding site" evidence="13">
    <location>
        <position position="272"/>
    </location>
    <ligand>
        <name>S-adenosyl-L-methionine</name>
        <dbReference type="ChEBI" id="CHEBI:59789"/>
    </ligand>
</feature>
<dbReference type="InterPro" id="IPR049560">
    <property type="entry name" value="MeTrfase_RsmB-F_NOP2_cat"/>
</dbReference>
<dbReference type="InterPro" id="IPR054728">
    <property type="entry name" value="RsmB-like_ferredoxin"/>
</dbReference>
<accession>A0ABV0EGM4</accession>
<comment type="caution">
    <text evidence="15">The sequence shown here is derived from an EMBL/GenBank/DDBJ whole genome shotgun (WGS) entry which is preliminary data.</text>
</comment>
<keyword evidence="8 13" id="KW-0949">S-adenosyl-L-methionine</keyword>
<comment type="catalytic activity">
    <reaction evidence="12">
        <text>cytidine(967) in 16S rRNA + S-adenosyl-L-methionine = 5-methylcytidine(967) in 16S rRNA + S-adenosyl-L-homocysteine + H(+)</text>
        <dbReference type="Rhea" id="RHEA:42748"/>
        <dbReference type="Rhea" id="RHEA-COMP:10219"/>
        <dbReference type="Rhea" id="RHEA-COMP:10220"/>
        <dbReference type="ChEBI" id="CHEBI:15378"/>
        <dbReference type="ChEBI" id="CHEBI:57856"/>
        <dbReference type="ChEBI" id="CHEBI:59789"/>
        <dbReference type="ChEBI" id="CHEBI:74483"/>
        <dbReference type="ChEBI" id="CHEBI:82748"/>
        <dbReference type="EC" id="2.1.1.176"/>
    </reaction>
</comment>
<reference evidence="15 16" key="1">
    <citation type="submission" date="2024-02" db="EMBL/GenBank/DDBJ databases">
        <title>New thermophilic sulfur-oxidizing bacteria from a hot springs of the Uzon caldera (Kamchatka, Russia).</title>
        <authorList>
            <person name="Dukat A.M."/>
            <person name="Elcheninov A.G."/>
            <person name="Frolov E.N."/>
        </authorList>
    </citation>
    <scope>NUCLEOTIDE SEQUENCE [LARGE SCALE GENOMIC DNA]</scope>
    <source>
        <strain evidence="15 16">AK1</strain>
    </source>
</reference>
<feature type="domain" description="SAM-dependent MTase RsmB/NOP-type" evidence="14">
    <location>
        <begin position="162"/>
        <end position="423"/>
    </location>
</feature>
<dbReference type="InterPro" id="IPR006027">
    <property type="entry name" value="NusB_RsmB_TIM44"/>
</dbReference>
<keyword evidence="5" id="KW-0698">rRNA processing</keyword>
<dbReference type="GO" id="GO:0032259">
    <property type="term" value="P:methylation"/>
    <property type="evidence" value="ECO:0007669"/>
    <property type="project" value="UniProtKB-KW"/>
</dbReference>
<dbReference type="SUPFAM" id="SSF53335">
    <property type="entry name" value="S-adenosyl-L-methionine-dependent methyltransferases"/>
    <property type="match status" value="1"/>
</dbReference>
<dbReference type="InterPro" id="IPR004573">
    <property type="entry name" value="rRNA_ssu_MeTfrase_B"/>
</dbReference>
<feature type="binding site" evidence="13">
    <location>
        <position position="298"/>
    </location>
    <ligand>
        <name>S-adenosyl-L-methionine</name>
        <dbReference type="ChEBI" id="CHEBI:59789"/>
    </ligand>
</feature>
<evidence type="ECO:0000256" key="2">
    <source>
        <dbReference type="ARBA" id="ARBA00004496"/>
    </source>
</evidence>
<evidence type="ECO:0000256" key="13">
    <source>
        <dbReference type="PROSITE-ProRule" id="PRU01023"/>
    </source>
</evidence>
<protein>
    <recommendedName>
        <fullName evidence="3">16S rRNA (cytosine(967)-C(5))-methyltransferase</fullName>
        <ecNumber evidence="3">2.1.1.176</ecNumber>
    </recommendedName>
    <alternativeName>
        <fullName evidence="10">16S rRNA m5C967 methyltransferase</fullName>
    </alternativeName>
    <alternativeName>
        <fullName evidence="11">rRNA (cytosine-C(5)-)-methyltransferase RsmB</fullName>
    </alternativeName>
</protein>
<proteinExistence type="inferred from homology"/>
<dbReference type="InterPro" id="IPR023267">
    <property type="entry name" value="RCMT"/>
</dbReference>
<evidence type="ECO:0000259" key="14">
    <source>
        <dbReference type="PROSITE" id="PS51686"/>
    </source>
</evidence>
<evidence type="ECO:0000256" key="11">
    <source>
        <dbReference type="ARBA" id="ARBA00031088"/>
    </source>
</evidence>
<dbReference type="InterPro" id="IPR001678">
    <property type="entry name" value="MeTrfase_RsmB-F_NOP2_dom"/>
</dbReference>
<keyword evidence="6 13" id="KW-0489">Methyltransferase</keyword>